<name>A0A0D0MHD0_VARPD</name>
<reference evidence="1 2" key="1">
    <citation type="submission" date="2014-12" db="EMBL/GenBank/DDBJ databases">
        <title>16Stimator: statistical estimation of ribosomal gene copy numbers from draft genome assemblies.</title>
        <authorList>
            <person name="Perisin M.A."/>
            <person name="Vetter M."/>
            <person name="Gilbert J.A."/>
            <person name="Bergelson J."/>
        </authorList>
    </citation>
    <scope>NUCLEOTIDE SEQUENCE [LARGE SCALE GENOMIC DNA]</scope>
    <source>
        <strain evidence="1 2">MEDvA23</strain>
    </source>
</reference>
<dbReference type="SUPFAM" id="SSF101386">
    <property type="entry name" value="all-alpha NTP pyrophosphatases"/>
    <property type="match status" value="1"/>
</dbReference>
<evidence type="ECO:0000313" key="2">
    <source>
        <dbReference type="Proteomes" id="UP000032067"/>
    </source>
</evidence>
<protein>
    <submittedName>
        <fullName evidence="1">Nucleotide pyrophosphohydrolase</fullName>
    </submittedName>
</protein>
<gene>
    <name evidence="1" type="ORF">RT97_20250</name>
</gene>
<comment type="caution">
    <text evidence="1">The sequence shown here is derived from an EMBL/GenBank/DDBJ whole genome shotgun (WGS) entry which is preliminary data.</text>
</comment>
<dbReference type="PANTHER" id="PTHR46523">
    <property type="entry name" value="DCTP PYROPHOSPHATASE 1"/>
    <property type="match status" value="1"/>
</dbReference>
<dbReference type="PIRSF" id="PIRSF029826">
    <property type="entry name" value="UCP029826_pph"/>
    <property type="match status" value="1"/>
</dbReference>
<dbReference type="CDD" id="cd11537">
    <property type="entry name" value="NTP-PPase_RS21-C6_like"/>
    <property type="match status" value="1"/>
</dbReference>
<dbReference type="InterPro" id="IPR052555">
    <property type="entry name" value="dCTP_Pyrophosphatase"/>
</dbReference>
<organism evidence="1 2">
    <name type="scientific">Variovorax paradoxus</name>
    <dbReference type="NCBI Taxonomy" id="34073"/>
    <lineage>
        <taxon>Bacteria</taxon>
        <taxon>Pseudomonadati</taxon>
        <taxon>Pseudomonadota</taxon>
        <taxon>Betaproteobacteria</taxon>
        <taxon>Burkholderiales</taxon>
        <taxon>Comamonadaceae</taxon>
        <taxon>Variovorax</taxon>
    </lineage>
</organism>
<accession>A0A0D0MHD0</accession>
<dbReference type="Gene3D" id="1.10.287.1080">
    <property type="entry name" value="MazG-like"/>
    <property type="match status" value="1"/>
</dbReference>
<dbReference type="Proteomes" id="UP000032067">
    <property type="component" value="Unassembled WGS sequence"/>
</dbReference>
<dbReference type="AlphaFoldDB" id="A0A0D0MHD0"/>
<keyword evidence="1" id="KW-0378">Hydrolase</keyword>
<dbReference type="EMBL" id="JXQQ01000047">
    <property type="protein sequence ID" value="KIQ28865.1"/>
    <property type="molecule type" value="Genomic_DNA"/>
</dbReference>
<dbReference type="GO" id="GO:0009143">
    <property type="term" value="P:nucleoside triphosphate catabolic process"/>
    <property type="evidence" value="ECO:0007669"/>
    <property type="project" value="InterPro"/>
</dbReference>
<dbReference type="PANTHER" id="PTHR46523:SF1">
    <property type="entry name" value="DCTP PYROPHOSPHATASE 1"/>
    <property type="match status" value="1"/>
</dbReference>
<evidence type="ECO:0000313" key="1">
    <source>
        <dbReference type="EMBL" id="KIQ28865.1"/>
    </source>
</evidence>
<sequence>MQRLIQDLRDFAEIRDWEQFHSPKNLASALSVEAAELLEHFQWLTEAQSRSLGPEKRAEVGTEIADVFLYLLQLADKLGIDLIDAARSKMLVNAQKYPADKTHGL</sequence>
<dbReference type="Pfam" id="PF12643">
    <property type="entry name" value="MazG-like"/>
    <property type="match status" value="1"/>
</dbReference>
<proteinExistence type="predicted"/>
<dbReference type="GO" id="GO:0047429">
    <property type="term" value="F:nucleoside triphosphate diphosphatase activity"/>
    <property type="evidence" value="ECO:0007669"/>
    <property type="project" value="InterPro"/>
</dbReference>
<dbReference type="InterPro" id="IPR025984">
    <property type="entry name" value="DCTPP"/>
</dbReference>